<dbReference type="PANTHER" id="PTHR33478">
    <property type="entry name" value="EXTRACELLULAR METALLOPROTEINASE MEP"/>
    <property type="match status" value="1"/>
</dbReference>
<evidence type="ECO:0000256" key="8">
    <source>
        <dbReference type="ARBA" id="ARBA00022801"/>
    </source>
</evidence>
<evidence type="ECO:0000256" key="2">
    <source>
        <dbReference type="ARBA" id="ARBA00004613"/>
    </source>
</evidence>
<reference evidence="16 17" key="1">
    <citation type="submission" date="2021-02" db="EMBL/GenBank/DDBJ databases">
        <title>Variation within the Batrachochytrium salamandrivorans European outbreak.</title>
        <authorList>
            <person name="Kelly M."/>
            <person name="Pasmans F."/>
            <person name="Shea T.P."/>
            <person name="Munoz J.F."/>
            <person name="Carranza S."/>
            <person name="Cuomo C.A."/>
            <person name="Martel A."/>
        </authorList>
    </citation>
    <scope>NUCLEOTIDE SEQUENCE [LARGE SCALE GENOMIC DNA]</scope>
    <source>
        <strain evidence="16 17">AMFP18/2</strain>
    </source>
</reference>
<evidence type="ECO:0000256" key="7">
    <source>
        <dbReference type="ARBA" id="ARBA00022729"/>
    </source>
</evidence>
<evidence type="ECO:0000259" key="13">
    <source>
        <dbReference type="Pfam" id="PF07504"/>
    </source>
</evidence>
<comment type="caution">
    <text evidence="16">The sequence shown here is derived from an EMBL/GenBank/DDBJ whole genome shotgun (WGS) entry which is preliminary data.</text>
</comment>
<dbReference type="CDD" id="cd09596">
    <property type="entry name" value="M36"/>
    <property type="match status" value="1"/>
</dbReference>
<evidence type="ECO:0000256" key="12">
    <source>
        <dbReference type="RuleBase" id="RU364017"/>
    </source>
</evidence>
<accession>A0ABQ8ESE7</accession>
<dbReference type="Gene3D" id="1.10.390.10">
    <property type="entry name" value="Neutral Protease Domain 2"/>
    <property type="match status" value="1"/>
</dbReference>
<evidence type="ECO:0000313" key="16">
    <source>
        <dbReference type="EMBL" id="KAH6585827.1"/>
    </source>
</evidence>
<dbReference type="Pfam" id="PF02128">
    <property type="entry name" value="Peptidase_M36"/>
    <property type="match status" value="1"/>
</dbReference>
<dbReference type="Pfam" id="PF07504">
    <property type="entry name" value="FTP"/>
    <property type="match status" value="1"/>
</dbReference>
<keyword evidence="5 12" id="KW-0645">Protease</keyword>
<evidence type="ECO:0000256" key="10">
    <source>
        <dbReference type="ARBA" id="ARBA00023049"/>
    </source>
</evidence>
<keyword evidence="17" id="KW-1185">Reference proteome</keyword>
<evidence type="ECO:0000256" key="9">
    <source>
        <dbReference type="ARBA" id="ARBA00022833"/>
    </source>
</evidence>
<keyword evidence="8 12" id="KW-0378">Hydrolase</keyword>
<dbReference type="EMBL" id="JAFCIX010000578">
    <property type="protein sequence ID" value="KAH6585826.1"/>
    <property type="molecule type" value="Genomic_DNA"/>
</dbReference>
<keyword evidence="6 12" id="KW-0479">Metal-binding</keyword>
<comment type="similarity">
    <text evidence="3 12">Belongs to the peptidase M36 family.</text>
</comment>
<keyword evidence="4 12" id="KW-0964">Secreted</keyword>
<protein>
    <recommendedName>
        <fullName evidence="12">Extracellular metalloproteinase</fullName>
        <ecNumber evidence="12">3.4.24.-</ecNumber>
    </recommendedName>
    <alternativeName>
        <fullName evidence="12">Fungalysin</fullName>
    </alternativeName>
</protein>
<evidence type="ECO:0000313" key="17">
    <source>
        <dbReference type="Proteomes" id="UP001648503"/>
    </source>
</evidence>
<dbReference type="EMBL" id="JAFCIX010000578">
    <property type="protein sequence ID" value="KAH6585827.1"/>
    <property type="molecule type" value="Genomic_DNA"/>
</dbReference>
<organism evidence="16 17">
    <name type="scientific">Batrachochytrium salamandrivorans</name>
    <dbReference type="NCBI Taxonomy" id="1357716"/>
    <lineage>
        <taxon>Eukaryota</taxon>
        <taxon>Fungi</taxon>
        <taxon>Fungi incertae sedis</taxon>
        <taxon>Chytridiomycota</taxon>
        <taxon>Chytridiomycota incertae sedis</taxon>
        <taxon>Chytridiomycetes</taxon>
        <taxon>Rhizophydiales</taxon>
        <taxon>Rhizophydiales incertae sedis</taxon>
        <taxon>Batrachochytrium</taxon>
    </lineage>
</organism>
<keyword evidence="9 12" id="KW-0862">Zinc</keyword>
<keyword evidence="11 12" id="KW-0865">Zymogen</keyword>
<sequence>MFVPALTLILASTSSAVIAVPMVDNVYKRAVASLDPSSTEFPFYFPKSVYEDIPHSGAAPSPSSEEDDAKTATDFISTRLNLGENDFKVVNSYTDSFGIGHVYGTHIVNGASVSNHQAAAHVKNGEVAFFSTSFGTEQHLAKRDLAVSAPNATLSFEQASDIASTQLGIPVYSEVEPTLEYVAQPGGKVVYTYKFQLRDDPLTRWVQVWCSTTTGKAIQVSDFDNKASYTAIGLPRRDPTDGFIGLFRRSTEKPTRRRWTNGKATRGNNAIALGPNGKTTRSIGNDTFYTKFNSKEDPGTAANIAAAAVNLFYITNMVHDISARYGFTESAGNFQKNNFRNGGKDSDAIIINVLNPSNTNGADFFTPTDGQPGVMNMYRYTRPTPNRNPGLDNTIVLHECAHGISNRLTGGPDTGGCLNTIEAQGMGEGWSDFIAMFFLAKSSDTATTGIVTGTYVTNRPAGSRSHPYTTNMKVNPLKYSDLRTRIKVHAIGEVWAIMLWEVYWNLVTKHGFAKNLYKAEQSEGNIVTMKIIIGGMMIQQCNPTFLAARDAIISADKLHYQGANKCEIYKGFSKRGLGFGATDTRTDDFSVPPECR</sequence>
<keyword evidence="10 12" id="KW-0482">Metalloprotease</keyword>
<proteinExistence type="inferred from homology"/>
<evidence type="ECO:0000256" key="1">
    <source>
        <dbReference type="ARBA" id="ARBA00001947"/>
    </source>
</evidence>
<gene>
    <name evidence="14" type="ORF">BASA50_000986</name>
    <name evidence="15" type="ORF">BASA50_000987</name>
    <name evidence="16" type="ORF">BASA50_000988</name>
</gene>
<evidence type="ECO:0000256" key="6">
    <source>
        <dbReference type="ARBA" id="ARBA00022723"/>
    </source>
</evidence>
<evidence type="ECO:0000256" key="4">
    <source>
        <dbReference type="ARBA" id="ARBA00022525"/>
    </source>
</evidence>
<name>A0ABQ8ESE7_9FUNG</name>
<evidence type="ECO:0000256" key="11">
    <source>
        <dbReference type="ARBA" id="ARBA00023145"/>
    </source>
</evidence>
<dbReference type="EC" id="3.4.24.-" evidence="12"/>
<comment type="subcellular location">
    <subcellularLocation>
        <location evidence="2 12">Secreted</location>
    </subcellularLocation>
</comment>
<dbReference type="SUPFAM" id="SSF55486">
    <property type="entry name" value="Metalloproteases ('zincins'), catalytic domain"/>
    <property type="match status" value="1"/>
</dbReference>
<comment type="cofactor">
    <cofactor evidence="1 12">
        <name>Zn(2+)</name>
        <dbReference type="ChEBI" id="CHEBI:29105"/>
    </cofactor>
</comment>
<feature type="chain" id="PRO_5044949009" description="Extracellular metalloproteinase" evidence="12">
    <location>
        <begin position="20"/>
        <end position="596"/>
    </location>
</feature>
<keyword evidence="7 12" id="KW-0732">Signal</keyword>
<feature type="signal peptide" evidence="12">
    <location>
        <begin position="1"/>
        <end position="19"/>
    </location>
</feature>
<dbReference type="PANTHER" id="PTHR33478:SF1">
    <property type="entry name" value="EXTRACELLULAR METALLOPROTEINASE MEP"/>
    <property type="match status" value="1"/>
</dbReference>
<evidence type="ECO:0000256" key="3">
    <source>
        <dbReference type="ARBA" id="ARBA00006006"/>
    </source>
</evidence>
<feature type="domain" description="FTP" evidence="13">
    <location>
        <begin position="85"/>
        <end position="134"/>
    </location>
</feature>
<dbReference type="EMBL" id="JAFCIX010000578">
    <property type="protein sequence ID" value="KAH6585825.1"/>
    <property type="molecule type" value="Genomic_DNA"/>
</dbReference>
<dbReference type="InterPro" id="IPR011096">
    <property type="entry name" value="FTP_domain"/>
</dbReference>
<evidence type="ECO:0000313" key="14">
    <source>
        <dbReference type="EMBL" id="KAH6585825.1"/>
    </source>
</evidence>
<dbReference type="Proteomes" id="UP001648503">
    <property type="component" value="Unassembled WGS sequence"/>
</dbReference>
<dbReference type="InterPro" id="IPR001842">
    <property type="entry name" value="Peptidase_M36"/>
</dbReference>
<dbReference type="Gene3D" id="3.10.170.10">
    <property type="match status" value="1"/>
</dbReference>
<evidence type="ECO:0000256" key="5">
    <source>
        <dbReference type="ARBA" id="ARBA00022670"/>
    </source>
</evidence>
<dbReference type="InterPro" id="IPR050371">
    <property type="entry name" value="Fungal_virulence_M36"/>
</dbReference>
<evidence type="ECO:0000313" key="15">
    <source>
        <dbReference type="EMBL" id="KAH6585826.1"/>
    </source>
</evidence>
<dbReference type="InterPro" id="IPR027268">
    <property type="entry name" value="Peptidase_M4/M1_CTD_sf"/>
</dbReference>